<evidence type="ECO:0000313" key="2">
    <source>
        <dbReference type="Proteomes" id="UP000653156"/>
    </source>
</evidence>
<sequence length="62" mass="7108">MRIYIIIALLVAFGLFLEIVKQQDFLAKHNCKLVHLNYGLLSKNVYQCDGNLTVKSVIRTLN</sequence>
<name>A0A892ZIK9_9NEIS</name>
<protein>
    <submittedName>
        <fullName evidence="1">Uncharacterized protein</fullName>
    </submittedName>
</protein>
<dbReference type="KEGG" id="ptes:JQU52_06685"/>
<dbReference type="RefSeq" id="WP_230340340.1">
    <property type="nucleotide sequence ID" value="NZ_CP069798.1"/>
</dbReference>
<dbReference type="EMBL" id="CP069798">
    <property type="protein sequence ID" value="QRQ83041.1"/>
    <property type="molecule type" value="Genomic_DNA"/>
</dbReference>
<dbReference type="Proteomes" id="UP000653156">
    <property type="component" value="Chromosome"/>
</dbReference>
<proteinExistence type="predicted"/>
<gene>
    <name evidence="1" type="ORF">JQU52_06685</name>
</gene>
<organism evidence="1 2">
    <name type="scientific">Paralysiella testudinis</name>
    <dbReference type="NCBI Taxonomy" id="2809020"/>
    <lineage>
        <taxon>Bacteria</taxon>
        <taxon>Pseudomonadati</taxon>
        <taxon>Pseudomonadota</taxon>
        <taxon>Betaproteobacteria</taxon>
        <taxon>Neisseriales</taxon>
        <taxon>Neisseriaceae</taxon>
        <taxon>Paralysiella</taxon>
    </lineage>
</organism>
<evidence type="ECO:0000313" key="1">
    <source>
        <dbReference type="EMBL" id="QRQ83041.1"/>
    </source>
</evidence>
<keyword evidence="2" id="KW-1185">Reference proteome</keyword>
<accession>A0A892ZIK9</accession>
<dbReference type="AlphaFoldDB" id="A0A892ZIK9"/>
<reference evidence="1" key="1">
    <citation type="submission" date="2021-02" db="EMBL/GenBank/DDBJ databases">
        <title>Neisseriaceae sp. 26B isolated from the cloaca of a Common Toad-headed Turtle (Mesoclemmys nasuta).</title>
        <authorList>
            <person name="Spergser J."/>
            <person name="Busse H.-J."/>
        </authorList>
    </citation>
    <scope>NUCLEOTIDE SEQUENCE</scope>
    <source>
        <strain evidence="1">26B</strain>
    </source>
</reference>